<evidence type="ECO:0000313" key="3">
    <source>
        <dbReference type="Proteomes" id="UP001589608"/>
    </source>
</evidence>
<gene>
    <name evidence="2" type="ORF">ACFFTR_02595</name>
</gene>
<evidence type="ECO:0000256" key="1">
    <source>
        <dbReference type="SAM" id="Phobius"/>
    </source>
</evidence>
<proteinExistence type="predicted"/>
<keyword evidence="1" id="KW-1133">Transmembrane helix</keyword>
<evidence type="ECO:0000313" key="2">
    <source>
        <dbReference type="EMBL" id="MFB9441977.1"/>
    </source>
</evidence>
<dbReference type="RefSeq" id="WP_223105794.1">
    <property type="nucleotide sequence ID" value="NZ_CP061913.1"/>
</dbReference>
<protein>
    <submittedName>
        <fullName evidence="2">DUF3817 domain-containing protein</fullName>
    </submittedName>
</protein>
<feature type="transmembrane region" description="Helical" evidence="1">
    <location>
        <begin position="55"/>
        <end position="73"/>
    </location>
</feature>
<accession>A0ABV5LZI6</accession>
<dbReference type="Proteomes" id="UP001589608">
    <property type="component" value="Unassembled WGS sequence"/>
</dbReference>
<reference evidence="2 3" key="1">
    <citation type="submission" date="2024-09" db="EMBL/GenBank/DDBJ databases">
        <authorList>
            <person name="Sun Q."/>
            <person name="Mori K."/>
        </authorList>
    </citation>
    <scope>NUCLEOTIDE SEQUENCE [LARGE SCALE GENOMIC DNA]</scope>
    <source>
        <strain evidence="2 3">JCM 3307</strain>
    </source>
</reference>
<organism evidence="2 3">
    <name type="scientific">Dactylosporangium vinaceum</name>
    <dbReference type="NCBI Taxonomy" id="53362"/>
    <lineage>
        <taxon>Bacteria</taxon>
        <taxon>Bacillati</taxon>
        <taxon>Actinomycetota</taxon>
        <taxon>Actinomycetes</taxon>
        <taxon>Micromonosporales</taxon>
        <taxon>Micromonosporaceae</taxon>
        <taxon>Dactylosporangium</taxon>
    </lineage>
</organism>
<sequence length="77" mass="7972">MPLLRAAALVELVSLVALLVNLATVHVAAVASLLGPVHGCAYLLVIGATWHRTRSARTTVLAAVPVAGGLLALRRVR</sequence>
<keyword evidence="3" id="KW-1185">Reference proteome</keyword>
<dbReference type="EMBL" id="JBHMCA010000010">
    <property type="protein sequence ID" value="MFB9441977.1"/>
    <property type="molecule type" value="Genomic_DNA"/>
</dbReference>
<comment type="caution">
    <text evidence="2">The sequence shown here is derived from an EMBL/GenBank/DDBJ whole genome shotgun (WGS) entry which is preliminary data.</text>
</comment>
<keyword evidence="1" id="KW-0812">Transmembrane</keyword>
<name>A0ABV5LZI6_9ACTN</name>
<feature type="transmembrane region" description="Helical" evidence="1">
    <location>
        <begin position="12"/>
        <end position="35"/>
    </location>
</feature>
<keyword evidence="1" id="KW-0472">Membrane</keyword>